<evidence type="ECO:0000313" key="9">
    <source>
        <dbReference type="Proteomes" id="UP001597546"/>
    </source>
</evidence>
<dbReference type="EMBL" id="JBHULV010000046">
    <property type="protein sequence ID" value="MFD2732695.1"/>
    <property type="molecule type" value="Genomic_DNA"/>
</dbReference>
<accession>A0ABW5TW13</accession>
<sequence>MTAKNDKKIIKAWAMFDWSNSAYNLVITSTIFPAYYTAITTTKIDGVITDDKVNFFGLTFVNTALSNYALAIAYLIIAIITPFLTATADFRGNKRLFMKIFTWIGAIACCGLYFFKASTLELGVILFAIAAIGYCGGMVFNNSYLPDIATPDQQDKISAKGFAYGYIGSVILQIICFVFVLMPDLFGITDASFPARLSFLLVGIWWIGFSYIPFTVLPKSSPSYNKKIQMKVANGYQELRKVWGQLKEMPVLKTFLLAYFFYAMGVQTIMLVAANFGEKILNLGTSKLIATILIIQLVAIFGAFLMSRLSKVYGNIKVLMFVVLIWITTCIAAYFIQNEYQFYGLAAVVGLIMGGIQSLSRSTFSKYLPENIAETASFFSFYDVTEKLAIVAGLFSFGFIEELTGNMRNSALSLGVFFIIGFVVLFLVLKKERGVLV</sequence>
<dbReference type="PROSITE" id="PS50850">
    <property type="entry name" value="MFS"/>
    <property type="match status" value="1"/>
</dbReference>
<feature type="domain" description="Major facilitator superfamily (MFS) profile" evidence="7">
    <location>
        <begin position="251"/>
        <end position="437"/>
    </location>
</feature>
<proteinExistence type="predicted"/>
<dbReference type="Proteomes" id="UP001597546">
    <property type="component" value="Unassembled WGS sequence"/>
</dbReference>
<evidence type="ECO:0000256" key="5">
    <source>
        <dbReference type="ARBA" id="ARBA00023136"/>
    </source>
</evidence>
<organism evidence="8 9">
    <name type="scientific">Pedobacter alpinus</name>
    <dbReference type="NCBI Taxonomy" id="1590643"/>
    <lineage>
        <taxon>Bacteria</taxon>
        <taxon>Pseudomonadati</taxon>
        <taxon>Bacteroidota</taxon>
        <taxon>Sphingobacteriia</taxon>
        <taxon>Sphingobacteriales</taxon>
        <taxon>Sphingobacteriaceae</taxon>
        <taxon>Pedobacter</taxon>
    </lineage>
</organism>
<dbReference type="SUPFAM" id="SSF103473">
    <property type="entry name" value="MFS general substrate transporter"/>
    <property type="match status" value="1"/>
</dbReference>
<feature type="transmembrane region" description="Helical" evidence="6">
    <location>
        <begin position="122"/>
        <end position="140"/>
    </location>
</feature>
<evidence type="ECO:0000256" key="6">
    <source>
        <dbReference type="SAM" id="Phobius"/>
    </source>
</evidence>
<keyword evidence="3 6" id="KW-0812">Transmembrane</keyword>
<evidence type="ECO:0000256" key="3">
    <source>
        <dbReference type="ARBA" id="ARBA00022692"/>
    </source>
</evidence>
<protein>
    <submittedName>
        <fullName evidence="8">MFS transporter</fullName>
    </submittedName>
</protein>
<comment type="caution">
    <text evidence="8">The sequence shown here is derived from an EMBL/GenBank/DDBJ whole genome shotgun (WGS) entry which is preliminary data.</text>
</comment>
<feature type="transmembrane region" description="Helical" evidence="6">
    <location>
        <begin position="288"/>
        <end position="306"/>
    </location>
</feature>
<feature type="transmembrane region" description="Helical" evidence="6">
    <location>
        <begin position="381"/>
        <end position="400"/>
    </location>
</feature>
<feature type="transmembrane region" description="Helical" evidence="6">
    <location>
        <begin position="412"/>
        <end position="429"/>
    </location>
</feature>
<dbReference type="InterPro" id="IPR024671">
    <property type="entry name" value="Atg22-like"/>
</dbReference>
<dbReference type="Gene3D" id="1.20.1250.20">
    <property type="entry name" value="MFS general substrate transporter like domains"/>
    <property type="match status" value="1"/>
</dbReference>
<gene>
    <name evidence="8" type="ORF">ACFSSE_13380</name>
</gene>
<feature type="transmembrane region" description="Helical" evidence="6">
    <location>
        <begin position="21"/>
        <end position="39"/>
    </location>
</feature>
<evidence type="ECO:0000256" key="1">
    <source>
        <dbReference type="ARBA" id="ARBA00004127"/>
    </source>
</evidence>
<evidence type="ECO:0000256" key="2">
    <source>
        <dbReference type="ARBA" id="ARBA00022448"/>
    </source>
</evidence>
<dbReference type="InterPro" id="IPR036259">
    <property type="entry name" value="MFS_trans_sf"/>
</dbReference>
<feature type="transmembrane region" description="Helical" evidence="6">
    <location>
        <begin position="59"/>
        <end position="84"/>
    </location>
</feature>
<dbReference type="PANTHER" id="PTHR23519:SF1">
    <property type="entry name" value="AUTOPHAGY-RELATED PROTEIN 22"/>
    <property type="match status" value="1"/>
</dbReference>
<feature type="transmembrane region" description="Helical" evidence="6">
    <location>
        <begin position="318"/>
        <end position="336"/>
    </location>
</feature>
<name>A0ABW5TW13_9SPHI</name>
<reference evidence="9" key="1">
    <citation type="journal article" date="2019" name="Int. J. Syst. Evol. Microbiol.">
        <title>The Global Catalogue of Microorganisms (GCM) 10K type strain sequencing project: providing services to taxonomists for standard genome sequencing and annotation.</title>
        <authorList>
            <consortium name="The Broad Institute Genomics Platform"/>
            <consortium name="The Broad Institute Genome Sequencing Center for Infectious Disease"/>
            <person name="Wu L."/>
            <person name="Ma J."/>
        </authorList>
    </citation>
    <scope>NUCLEOTIDE SEQUENCE [LARGE SCALE GENOMIC DNA]</scope>
    <source>
        <strain evidence="9">KCTC 42456</strain>
    </source>
</reference>
<dbReference type="PANTHER" id="PTHR23519">
    <property type="entry name" value="AUTOPHAGY-RELATED PROTEIN 22"/>
    <property type="match status" value="1"/>
</dbReference>
<keyword evidence="2" id="KW-0813">Transport</keyword>
<evidence type="ECO:0000313" key="8">
    <source>
        <dbReference type="EMBL" id="MFD2732695.1"/>
    </source>
</evidence>
<keyword evidence="4 6" id="KW-1133">Transmembrane helix</keyword>
<evidence type="ECO:0000259" key="7">
    <source>
        <dbReference type="PROSITE" id="PS50850"/>
    </source>
</evidence>
<feature type="transmembrane region" description="Helical" evidence="6">
    <location>
        <begin position="161"/>
        <end position="182"/>
    </location>
</feature>
<feature type="transmembrane region" description="Helical" evidence="6">
    <location>
        <begin position="96"/>
        <end position="116"/>
    </location>
</feature>
<feature type="transmembrane region" description="Helical" evidence="6">
    <location>
        <begin position="197"/>
        <end position="217"/>
    </location>
</feature>
<feature type="transmembrane region" description="Helical" evidence="6">
    <location>
        <begin position="255"/>
        <end position="276"/>
    </location>
</feature>
<keyword evidence="5 6" id="KW-0472">Membrane</keyword>
<dbReference type="Pfam" id="PF11700">
    <property type="entry name" value="ATG22"/>
    <property type="match status" value="1"/>
</dbReference>
<dbReference type="InterPro" id="IPR050495">
    <property type="entry name" value="ATG22/LtaA_families"/>
</dbReference>
<dbReference type="RefSeq" id="WP_379040364.1">
    <property type="nucleotide sequence ID" value="NZ_JBHSKW010000003.1"/>
</dbReference>
<dbReference type="InterPro" id="IPR020846">
    <property type="entry name" value="MFS_dom"/>
</dbReference>
<comment type="subcellular location">
    <subcellularLocation>
        <location evidence="1">Endomembrane system</location>
        <topology evidence="1">Multi-pass membrane protein</topology>
    </subcellularLocation>
</comment>
<evidence type="ECO:0000256" key="4">
    <source>
        <dbReference type="ARBA" id="ARBA00022989"/>
    </source>
</evidence>
<feature type="transmembrane region" description="Helical" evidence="6">
    <location>
        <begin position="342"/>
        <end position="360"/>
    </location>
</feature>
<keyword evidence="9" id="KW-1185">Reference proteome</keyword>